<dbReference type="Proteomes" id="UP000324222">
    <property type="component" value="Unassembled WGS sequence"/>
</dbReference>
<reference evidence="2 3" key="1">
    <citation type="submission" date="2019-05" db="EMBL/GenBank/DDBJ databases">
        <title>Another draft genome of Portunus trituberculatus and its Hox gene families provides insights of decapod evolution.</title>
        <authorList>
            <person name="Jeong J.-H."/>
            <person name="Song I."/>
            <person name="Kim S."/>
            <person name="Choi T."/>
            <person name="Kim D."/>
            <person name="Ryu S."/>
            <person name="Kim W."/>
        </authorList>
    </citation>
    <scope>NUCLEOTIDE SEQUENCE [LARGE SCALE GENOMIC DNA]</scope>
    <source>
        <tissue evidence="2">Muscle</tissue>
    </source>
</reference>
<proteinExistence type="predicted"/>
<dbReference type="EMBL" id="VSRR010002102">
    <property type="protein sequence ID" value="MPC29614.1"/>
    <property type="molecule type" value="Genomic_DNA"/>
</dbReference>
<feature type="region of interest" description="Disordered" evidence="1">
    <location>
        <begin position="1"/>
        <end position="25"/>
    </location>
</feature>
<comment type="caution">
    <text evidence="2">The sequence shown here is derived from an EMBL/GenBank/DDBJ whole genome shotgun (WGS) entry which is preliminary data.</text>
</comment>
<dbReference type="AlphaFoldDB" id="A0A5B7EA09"/>
<keyword evidence="3" id="KW-1185">Reference proteome</keyword>
<evidence type="ECO:0000313" key="3">
    <source>
        <dbReference type="Proteomes" id="UP000324222"/>
    </source>
</evidence>
<gene>
    <name evidence="2" type="ORF">E2C01_022855</name>
</gene>
<organism evidence="2 3">
    <name type="scientific">Portunus trituberculatus</name>
    <name type="common">Swimming crab</name>
    <name type="synonym">Neptunus trituberculatus</name>
    <dbReference type="NCBI Taxonomy" id="210409"/>
    <lineage>
        <taxon>Eukaryota</taxon>
        <taxon>Metazoa</taxon>
        <taxon>Ecdysozoa</taxon>
        <taxon>Arthropoda</taxon>
        <taxon>Crustacea</taxon>
        <taxon>Multicrustacea</taxon>
        <taxon>Malacostraca</taxon>
        <taxon>Eumalacostraca</taxon>
        <taxon>Eucarida</taxon>
        <taxon>Decapoda</taxon>
        <taxon>Pleocyemata</taxon>
        <taxon>Brachyura</taxon>
        <taxon>Eubrachyura</taxon>
        <taxon>Portunoidea</taxon>
        <taxon>Portunidae</taxon>
        <taxon>Portuninae</taxon>
        <taxon>Portunus</taxon>
    </lineage>
</organism>
<evidence type="ECO:0000256" key="1">
    <source>
        <dbReference type="SAM" id="MobiDB-lite"/>
    </source>
</evidence>
<evidence type="ECO:0000313" key="2">
    <source>
        <dbReference type="EMBL" id="MPC29614.1"/>
    </source>
</evidence>
<protein>
    <submittedName>
        <fullName evidence="2">Uncharacterized protein</fullName>
    </submittedName>
</protein>
<accession>A0A5B7EA09</accession>
<name>A0A5B7EA09_PORTR</name>
<sequence length="71" mass="8074">MPRVERGEPHLCCPERGQAGEAPTDAKNISLSIAEITRNITPESMENALRKFYKIKRNGRCAFNSFRGRPR</sequence>